<dbReference type="InterPro" id="IPR012341">
    <property type="entry name" value="6hp_glycosidase-like_sf"/>
</dbReference>
<evidence type="ECO:0000313" key="5">
    <source>
        <dbReference type="EMBL" id="DAZ96235.1"/>
    </source>
</evidence>
<dbReference type="EMBL" id="DAKRPA010000174">
    <property type="protein sequence ID" value="DAZ96235.1"/>
    <property type="molecule type" value="Genomic_DNA"/>
</dbReference>
<dbReference type="EC" id="3.2.1.28" evidence="4"/>
<reference evidence="5" key="1">
    <citation type="submission" date="2022-11" db="EMBL/GenBank/DDBJ databases">
        <authorList>
            <person name="Morgan W.R."/>
            <person name="Tartar A."/>
        </authorList>
    </citation>
    <scope>NUCLEOTIDE SEQUENCE</scope>
    <source>
        <strain evidence="5">ARSEF 373</strain>
    </source>
</reference>
<proteinExistence type="inferred from homology"/>
<comment type="catalytic activity">
    <reaction evidence="4">
        <text>alpha,alpha-trehalose + H2O = alpha-D-glucose + beta-D-glucose</text>
        <dbReference type="Rhea" id="RHEA:32675"/>
        <dbReference type="ChEBI" id="CHEBI:15377"/>
        <dbReference type="ChEBI" id="CHEBI:15903"/>
        <dbReference type="ChEBI" id="CHEBI:16551"/>
        <dbReference type="ChEBI" id="CHEBI:17925"/>
        <dbReference type="EC" id="3.2.1.28"/>
    </reaction>
</comment>
<name>A0AAV2YQG5_9STRA</name>
<organism evidence="5 6">
    <name type="scientific">Lagenidium giganteum</name>
    <dbReference type="NCBI Taxonomy" id="4803"/>
    <lineage>
        <taxon>Eukaryota</taxon>
        <taxon>Sar</taxon>
        <taxon>Stramenopiles</taxon>
        <taxon>Oomycota</taxon>
        <taxon>Peronosporomycetes</taxon>
        <taxon>Pythiales</taxon>
        <taxon>Pythiaceae</taxon>
    </lineage>
</organism>
<dbReference type="SUPFAM" id="SSF48208">
    <property type="entry name" value="Six-hairpin glycosidases"/>
    <property type="match status" value="1"/>
</dbReference>
<dbReference type="InterPro" id="IPR001661">
    <property type="entry name" value="Glyco_hydro_37"/>
</dbReference>
<dbReference type="Proteomes" id="UP001146120">
    <property type="component" value="Unassembled WGS sequence"/>
</dbReference>
<gene>
    <name evidence="5" type="ORF">N0F65_012597</name>
</gene>
<dbReference type="PROSITE" id="PS00928">
    <property type="entry name" value="TREHALASE_2"/>
    <property type="match status" value="1"/>
</dbReference>
<evidence type="ECO:0000256" key="1">
    <source>
        <dbReference type="ARBA" id="ARBA00005615"/>
    </source>
</evidence>
<dbReference type="GO" id="GO:0005993">
    <property type="term" value="P:trehalose catabolic process"/>
    <property type="evidence" value="ECO:0007669"/>
    <property type="project" value="TreeGrafter"/>
</dbReference>
<dbReference type="AlphaFoldDB" id="A0AAV2YQG5"/>
<accession>A0AAV2YQG5</accession>
<keyword evidence="2 4" id="KW-0378">Hydrolase</keyword>
<evidence type="ECO:0000256" key="4">
    <source>
        <dbReference type="RuleBase" id="RU361180"/>
    </source>
</evidence>
<dbReference type="PANTHER" id="PTHR23403">
    <property type="entry name" value="TREHALASE"/>
    <property type="match status" value="1"/>
</dbReference>
<reference evidence="5" key="2">
    <citation type="journal article" date="2023" name="Microbiol Resour">
        <title>Decontamination and Annotation of the Draft Genome Sequence of the Oomycete Lagenidium giganteum ARSEF 373.</title>
        <authorList>
            <person name="Morgan W.R."/>
            <person name="Tartar A."/>
        </authorList>
    </citation>
    <scope>NUCLEOTIDE SEQUENCE</scope>
    <source>
        <strain evidence="5">ARSEF 373</strain>
    </source>
</reference>
<comment type="caution">
    <text evidence="5">The sequence shown here is derived from an EMBL/GenBank/DDBJ whole genome shotgun (WGS) entry which is preliminary data.</text>
</comment>
<comment type="similarity">
    <text evidence="1 4">Belongs to the glycosyl hydrolase 37 family.</text>
</comment>
<dbReference type="InterPro" id="IPR018232">
    <property type="entry name" value="Glyco_hydro_37_CS"/>
</dbReference>
<dbReference type="Gene3D" id="1.50.10.10">
    <property type="match status" value="1"/>
</dbReference>
<sequence>MTEVFADSKHFVDMPIKRNSSTEFQASKSHSHDHVVELRAFLDDHFDPPGSDLIPITPLDFQAHTLPPMIAAIQDDTLRDWAFSLHQLWKNLGRVPEQSLHSSFLHARALAKAPLKRTQNSYYWDSYWIVQGLLVSHMHHTARGVVNNLLEYVAEFGFVPNGGRVYYLTRSQPPMLTSMVQLVARIEYDASYLAAAVPILDNEYRFWMQRGPSGHTVEIERHDAVTGRTVTHVLNRYVSHADHPRPESYREDVAVATEIFEANKTMYYNDVIAAAESGWDFSSRWLRDPQDMRTMATSCIVPVDLNAILFKVERTLMEFHRYLGHTKRAAFYEDAAVRRARAIDAVLWSDEHQAWKDWNLETSAHSTIVSVSDYTPLWAKVVDRRDTKRLDRIVQSLQDSGLHQVGGIQTTTTFTGQQWDAPNAWPPEQDLIIEGLLEANTAASHELARSLLQTWVRTGLVAWQKTGLMFEKYNATEVGGLGVGGEYFPQFGFGWTNGVILKFLTIHQNLLLN</sequence>
<dbReference type="PRINTS" id="PR00744">
    <property type="entry name" value="GLHYDRLASE37"/>
</dbReference>
<keyword evidence="6" id="KW-1185">Reference proteome</keyword>
<dbReference type="InterPro" id="IPR008928">
    <property type="entry name" value="6-hairpin_glycosidase_sf"/>
</dbReference>
<dbReference type="Pfam" id="PF01204">
    <property type="entry name" value="Trehalase"/>
    <property type="match status" value="1"/>
</dbReference>
<evidence type="ECO:0000256" key="3">
    <source>
        <dbReference type="ARBA" id="ARBA00023295"/>
    </source>
</evidence>
<evidence type="ECO:0000256" key="2">
    <source>
        <dbReference type="ARBA" id="ARBA00022801"/>
    </source>
</evidence>
<dbReference type="PANTHER" id="PTHR23403:SF1">
    <property type="entry name" value="TREHALASE"/>
    <property type="match status" value="1"/>
</dbReference>
<keyword evidence="3 4" id="KW-0326">Glycosidase</keyword>
<dbReference type="GO" id="GO:0004555">
    <property type="term" value="F:alpha,alpha-trehalase activity"/>
    <property type="evidence" value="ECO:0007669"/>
    <property type="project" value="UniProtKB-EC"/>
</dbReference>
<evidence type="ECO:0000313" key="6">
    <source>
        <dbReference type="Proteomes" id="UP001146120"/>
    </source>
</evidence>
<protein>
    <recommendedName>
        <fullName evidence="4">Trehalase</fullName>
        <ecNumber evidence="4">3.2.1.28</ecNumber>
    </recommendedName>
    <alternativeName>
        <fullName evidence="4">Alpha-trehalose glucohydrolase</fullName>
    </alternativeName>
</protein>